<comment type="caution">
    <text evidence="2">The sequence shown here is derived from an EMBL/GenBank/DDBJ whole genome shotgun (WGS) entry which is preliminary data.</text>
</comment>
<dbReference type="InterPro" id="IPR027417">
    <property type="entry name" value="P-loop_NTPase"/>
</dbReference>
<sequence length="179" mass="19625">MSDQFFVVTGGPGAGKTSLITELARRGFHTVPESGRAIIRDEVQSGGDALPWANRPAFAQRMLERDLDAYSAAQALTGPVIFDRGLPDTLGYLTLCGLTVPPHVAATAKATRYNRRVFLAPFWDAIFQQDAERKQSRAEAEATSTVMRETYTALGYKITELPRIAIKPRADVLARQVVC</sequence>
<dbReference type="EMBL" id="BAABWU010000003">
    <property type="protein sequence ID" value="GAA6195661.1"/>
    <property type="molecule type" value="Genomic_DNA"/>
</dbReference>
<feature type="domain" description="NadR/Ttd14 AAA" evidence="1">
    <location>
        <begin position="6"/>
        <end position="165"/>
    </location>
</feature>
<name>A0ABQ0AIF4_9RHOB</name>
<protein>
    <submittedName>
        <fullName evidence="2">AAA family ATPase</fullName>
    </submittedName>
</protein>
<evidence type="ECO:0000313" key="2">
    <source>
        <dbReference type="EMBL" id="GAA6195661.1"/>
    </source>
</evidence>
<evidence type="ECO:0000313" key="3">
    <source>
        <dbReference type="Proteomes" id="UP001441944"/>
    </source>
</evidence>
<evidence type="ECO:0000259" key="1">
    <source>
        <dbReference type="Pfam" id="PF13521"/>
    </source>
</evidence>
<accession>A0ABQ0AIF4</accession>
<dbReference type="RefSeq" id="WP_353397762.1">
    <property type="nucleotide sequence ID" value="NZ_BAABWU010000003.1"/>
</dbReference>
<organism evidence="2 3">
    <name type="scientific">Pseudophaeobacter arcticus</name>
    <dbReference type="NCBI Taxonomy" id="385492"/>
    <lineage>
        <taxon>Bacteria</taxon>
        <taxon>Pseudomonadati</taxon>
        <taxon>Pseudomonadota</taxon>
        <taxon>Alphaproteobacteria</taxon>
        <taxon>Rhodobacterales</taxon>
        <taxon>Paracoccaceae</taxon>
        <taxon>Pseudophaeobacter</taxon>
    </lineage>
</organism>
<dbReference type="Gene3D" id="3.40.50.300">
    <property type="entry name" value="P-loop containing nucleotide triphosphate hydrolases"/>
    <property type="match status" value="1"/>
</dbReference>
<dbReference type="InterPro" id="IPR038727">
    <property type="entry name" value="NadR/Ttd14_AAA_dom"/>
</dbReference>
<dbReference type="Proteomes" id="UP001441944">
    <property type="component" value="Unassembled WGS sequence"/>
</dbReference>
<keyword evidence="3" id="KW-1185">Reference proteome</keyword>
<dbReference type="SUPFAM" id="SSF52540">
    <property type="entry name" value="P-loop containing nucleoside triphosphate hydrolases"/>
    <property type="match status" value="1"/>
</dbReference>
<proteinExistence type="predicted"/>
<gene>
    <name evidence="2" type="ORF">NBRC116598_11050</name>
</gene>
<reference evidence="2 3" key="1">
    <citation type="submission" date="2024-04" db="EMBL/GenBank/DDBJ databases">
        <title>Draft genome sequence of Pseudophaeobacter arcticus NBRC 116598.</title>
        <authorList>
            <person name="Miyakawa T."/>
            <person name="Kusuya Y."/>
            <person name="Miura T."/>
        </authorList>
    </citation>
    <scope>NUCLEOTIDE SEQUENCE [LARGE SCALE GENOMIC DNA]</scope>
    <source>
        <strain evidence="2 3">SU-CL00105</strain>
    </source>
</reference>
<dbReference type="Pfam" id="PF13521">
    <property type="entry name" value="AAA_28"/>
    <property type="match status" value="1"/>
</dbReference>